<dbReference type="AlphaFoldDB" id="A0A200QI13"/>
<keyword evidence="2" id="KW-1185">Reference proteome</keyword>
<evidence type="ECO:0000313" key="1">
    <source>
        <dbReference type="EMBL" id="OVA10126.1"/>
    </source>
</evidence>
<dbReference type="Proteomes" id="UP000195402">
    <property type="component" value="Unassembled WGS sequence"/>
</dbReference>
<dbReference type="EMBL" id="MVGT01002031">
    <property type="protein sequence ID" value="OVA10126.1"/>
    <property type="molecule type" value="Genomic_DNA"/>
</dbReference>
<evidence type="ECO:0000313" key="2">
    <source>
        <dbReference type="Proteomes" id="UP000195402"/>
    </source>
</evidence>
<name>A0A200QI13_MACCD</name>
<comment type="caution">
    <text evidence="1">The sequence shown here is derived from an EMBL/GenBank/DDBJ whole genome shotgun (WGS) entry which is preliminary data.</text>
</comment>
<gene>
    <name evidence="1" type="ORF">BVC80_1591g33</name>
</gene>
<accession>A0A200QI13</accession>
<organism evidence="1 2">
    <name type="scientific">Macleaya cordata</name>
    <name type="common">Five-seeded plume-poppy</name>
    <name type="synonym">Bocconia cordata</name>
    <dbReference type="NCBI Taxonomy" id="56857"/>
    <lineage>
        <taxon>Eukaryota</taxon>
        <taxon>Viridiplantae</taxon>
        <taxon>Streptophyta</taxon>
        <taxon>Embryophyta</taxon>
        <taxon>Tracheophyta</taxon>
        <taxon>Spermatophyta</taxon>
        <taxon>Magnoliopsida</taxon>
        <taxon>Ranunculales</taxon>
        <taxon>Papaveraceae</taxon>
        <taxon>Papaveroideae</taxon>
        <taxon>Macleaya</taxon>
    </lineage>
</organism>
<protein>
    <submittedName>
        <fullName evidence="1">Uncharacterized protein</fullName>
    </submittedName>
</protein>
<proteinExistence type="predicted"/>
<reference evidence="1 2" key="1">
    <citation type="journal article" date="2017" name="Mol. Plant">
        <title>The Genome of Medicinal Plant Macleaya cordata Provides New Insights into Benzylisoquinoline Alkaloids Metabolism.</title>
        <authorList>
            <person name="Liu X."/>
            <person name="Liu Y."/>
            <person name="Huang P."/>
            <person name="Ma Y."/>
            <person name="Qing Z."/>
            <person name="Tang Q."/>
            <person name="Cao H."/>
            <person name="Cheng P."/>
            <person name="Zheng Y."/>
            <person name="Yuan Z."/>
            <person name="Zhou Y."/>
            <person name="Liu J."/>
            <person name="Tang Z."/>
            <person name="Zhuo Y."/>
            <person name="Zhang Y."/>
            <person name="Yu L."/>
            <person name="Huang J."/>
            <person name="Yang P."/>
            <person name="Peng Q."/>
            <person name="Zhang J."/>
            <person name="Jiang W."/>
            <person name="Zhang Z."/>
            <person name="Lin K."/>
            <person name="Ro D.K."/>
            <person name="Chen X."/>
            <person name="Xiong X."/>
            <person name="Shang Y."/>
            <person name="Huang S."/>
            <person name="Zeng J."/>
        </authorList>
    </citation>
    <scope>NUCLEOTIDE SEQUENCE [LARGE SCALE GENOMIC DNA]</scope>
    <source>
        <strain evidence="2">cv. BLH2017</strain>
        <tissue evidence="1">Root</tissue>
    </source>
</reference>
<sequence length="103" mass="11764">MAFLLQDGFQIRSNPHMVHVARKVLFRSLQSSLRVLPLSSVQVQIFPFGMIFGMEISPFYRNFHYFIRSTRGGENLLLPTLLSTPPTPLGRLIQSSIKWSRGS</sequence>
<dbReference type="InParanoid" id="A0A200QI13"/>